<dbReference type="InterPro" id="IPR036375">
    <property type="entry name" value="Hemopexin-like_dom_sf"/>
</dbReference>
<organism evidence="15 16">
    <name type="scientific">Holothuria leucospilota</name>
    <name type="common">Black long sea cucumber</name>
    <name type="synonym">Mertensiothuria leucospilota</name>
    <dbReference type="NCBI Taxonomy" id="206669"/>
    <lineage>
        <taxon>Eukaryota</taxon>
        <taxon>Metazoa</taxon>
        <taxon>Echinodermata</taxon>
        <taxon>Eleutherozoa</taxon>
        <taxon>Echinozoa</taxon>
        <taxon>Holothuroidea</taxon>
        <taxon>Aspidochirotacea</taxon>
        <taxon>Aspidochirotida</taxon>
        <taxon>Holothuriidae</taxon>
        <taxon>Holothuria</taxon>
    </lineage>
</organism>
<dbReference type="InterPro" id="IPR018487">
    <property type="entry name" value="Hemopexin-like_repeat"/>
</dbReference>
<feature type="binding site" evidence="11">
    <location>
        <position position="150"/>
    </location>
    <ligand>
        <name>Ca(2+)</name>
        <dbReference type="ChEBI" id="CHEBI:29108"/>
        <label>1</label>
    </ligand>
</feature>
<dbReference type="InterPro" id="IPR036365">
    <property type="entry name" value="PGBD-like_sf"/>
</dbReference>
<dbReference type="SUPFAM" id="SSF50923">
    <property type="entry name" value="Hemopexin-like domain"/>
    <property type="match status" value="1"/>
</dbReference>
<sequence length="532" mass="60225">MVVYVSILTWICFLVSLIGRCYPRPTTVIPVSSSTSGRPYSFHLEWLTSYGYLPKISKDLLSEEEHSMALSKAQEFGGISPTGQLDEETMRLMELPRCGVPDIRNRSNVEMFPTSDPGFQVTRRAGNRIEYFEVWAKTTITYRYMNFSPDLKRSEIRDAVETAFQYWSDVTPLTFRQVFDGRTPDIEIWFATGDHGDGSVFDGKGGILAHAFYPGPGIGGDMHFDDDEYFTVGSYFGTNLFFTALHELGHSLGLDHSSNSAAVMAPFYRGYNPNIQLHEDDIRAIQRLYGPKPPQPTTMQTTAPPPTTAFVPIVCSVKDFDAIVYKEGDLYLFKDQERWKVSKNKTVVTTSDFSQGPSRVDAGFTRSDGTVVLINATHYWEYEPSSKLLKDNFPVSLRSLNLPDHIDASLYVQRTNQTLFFQSDKFWVEEDFSGVNTTLDVFSASDKFHGILYPLHAAFSVSNGSIYFVRGNQYSRFSLHLGSIEENYPRDFHVDWLGCPEEKKKPNKTSTLEISAILYSIFLLLSLLLPLL</sequence>
<keyword evidence="6 10" id="KW-0862">Zinc</keyword>
<evidence type="ECO:0000256" key="12">
    <source>
        <dbReference type="PROSITE-ProRule" id="PRU01011"/>
    </source>
</evidence>
<feature type="binding site" evidence="11">
    <location>
        <position position="221"/>
    </location>
    <ligand>
        <name>Ca(2+)</name>
        <dbReference type="ChEBI" id="CHEBI:29108"/>
        <label>2</label>
    </ligand>
</feature>
<feature type="binding site" evidence="11">
    <location>
        <position position="202"/>
    </location>
    <ligand>
        <name>Ca(2+)</name>
        <dbReference type="ChEBI" id="CHEBI:29108"/>
        <label>3</label>
    </ligand>
</feature>
<feature type="binding site" evidence="11">
    <location>
        <position position="195"/>
    </location>
    <ligand>
        <name>Zn(2+)</name>
        <dbReference type="ChEBI" id="CHEBI:29105"/>
        <label>1</label>
    </ligand>
</feature>
<feature type="binding site" evidence="11">
    <location>
        <position position="321"/>
    </location>
    <ligand>
        <name>Ca(2+)</name>
        <dbReference type="ChEBI" id="CHEBI:29108"/>
        <label>4</label>
    </ligand>
</feature>
<feature type="binding site" evidence="11">
    <location>
        <position position="210"/>
    </location>
    <ligand>
        <name>Zn(2+)</name>
        <dbReference type="ChEBI" id="CHEBI:29105"/>
        <label>1</label>
    </ligand>
</feature>
<feature type="binding site" evidence="11">
    <location>
        <position position="228"/>
    </location>
    <ligand>
        <name>Ca(2+)</name>
        <dbReference type="ChEBI" id="CHEBI:29108"/>
        <label>3</label>
    </ligand>
</feature>
<dbReference type="PRINTS" id="PR00138">
    <property type="entry name" value="MATRIXIN"/>
</dbReference>
<dbReference type="InterPro" id="IPR021190">
    <property type="entry name" value="Pept_M10A"/>
</dbReference>
<evidence type="ECO:0000256" key="11">
    <source>
        <dbReference type="PIRSR" id="PIRSR621190-2"/>
    </source>
</evidence>
<evidence type="ECO:0000256" key="3">
    <source>
        <dbReference type="ARBA" id="ARBA00022723"/>
    </source>
</evidence>
<dbReference type="PANTHER" id="PTHR10201">
    <property type="entry name" value="MATRIX METALLOPROTEINASE"/>
    <property type="match status" value="1"/>
</dbReference>
<name>A0A9Q1CDW3_HOLLE</name>
<evidence type="ECO:0000313" key="15">
    <source>
        <dbReference type="EMBL" id="KAJ8042923.1"/>
    </source>
</evidence>
<feature type="binding site" evidence="10">
    <location>
        <position position="246"/>
    </location>
    <ligand>
        <name>Zn(2+)</name>
        <dbReference type="ChEBI" id="CHEBI:29105"/>
        <label>2</label>
        <note>catalytic</note>
    </ligand>
</feature>
<dbReference type="GO" id="GO:0008270">
    <property type="term" value="F:zinc ion binding"/>
    <property type="evidence" value="ECO:0007669"/>
    <property type="project" value="InterPro"/>
</dbReference>
<feature type="binding site" evidence="11">
    <location>
        <position position="185"/>
    </location>
    <ligand>
        <name>Ca(2+)</name>
        <dbReference type="ChEBI" id="CHEBI:29108"/>
        <label>2</label>
    </ligand>
</feature>
<protein>
    <submittedName>
        <fullName evidence="15">Matrix metalloproteinase-16</fullName>
    </submittedName>
</protein>
<dbReference type="SUPFAM" id="SSF55486">
    <property type="entry name" value="Metalloproteases ('zincins'), catalytic domain"/>
    <property type="match status" value="1"/>
</dbReference>
<dbReference type="SMART" id="SM00120">
    <property type="entry name" value="HX"/>
    <property type="match status" value="4"/>
</dbReference>
<keyword evidence="4 13" id="KW-0732">Signal</keyword>
<dbReference type="GO" id="GO:0006508">
    <property type="term" value="P:proteolysis"/>
    <property type="evidence" value="ECO:0007669"/>
    <property type="project" value="UniProtKB-KW"/>
</dbReference>
<feature type="binding site" evidence="11">
    <location>
        <position position="361"/>
    </location>
    <ligand>
        <name>Ca(2+)</name>
        <dbReference type="ChEBI" id="CHEBI:29108"/>
        <label>4</label>
    </ligand>
</feature>
<comment type="cofactor">
    <cofactor evidence="11">
        <name>Ca(2+)</name>
        <dbReference type="ChEBI" id="CHEBI:29108"/>
    </cofactor>
    <text evidence="11">Can bind about 5 Ca(2+) ions per subunit.</text>
</comment>
<dbReference type="GO" id="GO:0031012">
    <property type="term" value="C:extracellular matrix"/>
    <property type="evidence" value="ECO:0007669"/>
    <property type="project" value="InterPro"/>
</dbReference>
<dbReference type="PANTHER" id="PTHR10201:SF291">
    <property type="entry name" value="MATRIX METALLOPROTEINASE 1, ISOFORM C-RELATED"/>
    <property type="match status" value="1"/>
</dbReference>
<evidence type="ECO:0000313" key="16">
    <source>
        <dbReference type="Proteomes" id="UP001152320"/>
    </source>
</evidence>
<dbReference type="AlphaFoldDB" id="A0A9Q1CDW3"/>
<feature type="binding site" evidence="10">
    <location>
        <position position="250"/>
    </location>
    <ligand>
        <name>Zn(2+)</name>
        <dbReference type="ChEBI" id="CHEBI:29105"/>
        <label>2</label>
        <note>catalytic</note>
    </ligand>
</feature>
<feature type="chain" id="PRO_5040364660" evidence="13">
    <location>
        <begin position="24"/>
        <end position="532"/>
    </location>
</feature>
<comment type="similarity">
    <text evidence="1">Belongs to the peptidase M10A family.</text>
</comment>
<accession>A0A9Q1CDW3</accession>
<dbReference type="FunFam" id="3.40.390.10:FF:000068">
    <property type="entry name" value="Predicted protein"/>
    <property type="match status" value="1"/>
</dbReference>
<comment type="cofactor">
    <cofactor evidence="11">
        <name>Zn(2+)</name>
        <dbReference type="ChEBI" id="CHEBI:29105"/>
    </cofactor>
    <text evidence="11">Binds 2 Zn(2+) ions per subunit.</text>
</comment>
<dbReference type="OrthoDB" id="406838at2759"/>
<comment type="caution">
    <text evidence="15">The sequence shown here is derived from an EMBL/GenBank/DDBJ whole genome shotgun (WGS) entry which is preliminary data.</text>
</comment>
<dbReference type="InterPro" id="IPR006026">
    <property type="entry name" value="Peptidase_Metallo"/>
</dbReference>
<gene>
    <name evidence="15" type="ORF">HOLleu_09809</name>
</gene>
<evidence type="ECO:0000256" key="4">
    <source>
        <dbReference type="ARBA" id="ARBA00022729"/>
    </source>
</evidence>
<dbReference type="Pfam" id="PF00045">
    <property type="entry name" value="Hemopexin"/>
    <property type="match status" value="1"/>
</dbReference>
<dbReference type="PROSITE" id="PS00546">
    <property type="entry name" value="CYSTEINE_SWITCH"/>
    <property type="match status" value="1"/>
</dbReference>
<feature type="binding site" evidence="11">
    <location>
        <position position="228"/>
    </location>
    <ligand>
        <name>Ca(2+)</name>
        <dbReference type="ChEBI" id="CHEBI:29108"/>
        <label>1</label>
    </ligand>
</feature>
<dbReference type="InterPro" id="IPR001818">
    <property type="entry name" value="Pept_M10_metallopeptidase"/>
</dbReference>
<dbReference type="InterPro" id="IPR024079">
    <property type="entry name" value="MetalloPept_cat_dom_sf"/>
</dbReference>
<keyword evidence="7" id="KW-0482">Metalloprotease</keyword>
<dbReference type="Pfam" id="PF00413">
    <property type="entry name" value="Peptidase_M10"/>
    <property type="match status" value="1"/>
</dbReference>
<dbReference type="GO" id="GO:0004222">
    <property type="term" value="F:metalloendopeptidase activity"/>
    <property type="evidence" value="ECO:0007669"/>
    <property type="project" value="InterPro"/>
</dbReference>
<evidence type="ECO:0000256" key="5">
    <source>
        <dbReference type="ARBA" id="ARBA00022801"/>
    </source>
</evidence>
<dbReference type="Proteomes" id="UP001152320">
    <property type="component" value="Chromosome 4"/>
</dbReference>
<dbReference type="EMBL" id="JAIZAY010000004">
    <property type="protein sequence ID" value="KAJ8042923.1"/>
    <property type="molecule type" value="Genomic_DNA"/>
</dbReference>
<evidence type="ECO:0000256" key="9">
    <source>
        <dbReference type="PIRSR" id="PIRSR001191-1"/>
    </source>
</evidence>
<proteinExistence type="inferred from homology"/>
<evidence type="ECO:0000259" key="14">
    <source>
        <dbReference type="SMART" id="SM00235"/>
    </source>
</evidence>
<feature type="binding site" evidence="11">
    <location>
        <position position="219"/>
    </location>
    <ligand>
        <name>Ca(2+)</name>
        <dbReference type="ChEBI" id="CHEBI:29108"/>
        <label>2</label>
    </ligand>
</feature>
<dbReference type="PROSITE" id="PS51642">
    <property type="entry name" value="HEMOPEXIN_2"/>
    <property type="match status" value="2"/>
</dbReference>
<evidence type="ECO:0000256" key="6">
    <source>
        <dbReference type="ARBA" id="ARBA00022833"/>
    </source>
</evidence>
<keyword evidence="11" id="KW-0106">Calcium</keyword>
<dbReference type="InterPro" id="IPR021158">
    <property type="entry name" value="Pept_M10A_Zn_BS"/>
</dbReference>
<feature type="binding site" evidence="11">
    <location>
        <position position="203"/>
    </location>
    <ligand>
        <name>Ca(2+)</name>
        <dbReference type="ChEBI" id="CHEBI:29108"/>
        <label>3</label>
    </ligand>
</feature>
<evidence type="ECO:0000256" key="8">
    <source>
        <dbReference type="ARBA" id="ARBA00023145"/>
    </source>
</evidence>
<feature type="binding site" evidence="11">
    <location>
        <position position="197"/>
    </location>
    <ligand>
        <name>Zn(2+)</name>
        <dbReference type="ChEBI" id="CHEBI:29105"/>
        <label>1</label>
    </ligand>
</feature>
<feature type="binding site" evidence="10">
    <location>
        <position position="256"/>
    </location>
    <ligand>
        <name>Zn(2+)</name>
        <dbReference type="ChEBI" id="CHEBI:29105"/>
        <label>2</label>
        <note>catalytic</note>
    </ligand>
</feature>
<evidence type="ECO:0000256" key="7">
    <source>
        <dbReference type="ARBA" id="ARBA00023049"/>
    </source>
</evidence>
<keyword evidence="3 10" id="KW-0479">Metal-binding</keyword>
<keyword evidence="16" id="KW-1185">Reference proteome</keyword>
<feature type="binding site" description="in inhibited form" evidence="11">
    <location>
        <position position="98"/>
    </location>
    <ligand>
        <name>Zn(2+)</name>
        <dbReference type="ChEBI" id="CHEBI:29105"/>
        <label>2</label>
        <note>catalytic</note>
    </ligand>
</feature>
<dbReference type="GO" id="GO:0030574">
    <property type="term" value="P:collagen catabolic process"/>
    <property type="evidence" value="ECO:0007669"/>
    <property type="project" value="TreeGrafter"/>
</dbReference>
<evidence type="ECO:0000256" key="2">
    <source>
        <dbReference type="ARBA" id="ARBA00022670"/>
    </source>
</evidence>
<feature type="repeat" description="Hemopexin" evidence="12">
    <location>
        <begin position="452"/>
        <end position="499"/>
    </location>
</feature>
<keyword evidence="8" id="KW-0865">Zymogen</keyword>
<dbReference type="SUPFAM" id="SSF47090">
    <property type="entry name" value="PGBD-like"/>
    <property type="match status" value="1"/>
</dbReference>
<keyword evidence="5" id="KW-0378">Hydrolase</keyword>
<dbReference type="InterPro" id="IPR033739">
    <property type="entry name" value="M10A_MMP"/>
</dbReference>
<dbReference type="SMART" id="SM00235">
    <property type="entry name" value="ZnMc"/>
    <property type="match status" value="1"/>
</dbReference>
<dbReference type="Gene3D" id="2.110.10.10">
    <property type="entry name" value="Hemopexin-like domain"/>
    <property type="match status" value="1"/>
</dbReference>
<feature type="repeat" description="Hemopexin" evidence="12">
    <location>
        <begin position="403"/>
        <end position="451"/>
    </location>
</feature>
<feature type="binding site" evidence="11">
    <location>
        <position position="264"/>
    </location>
    <ligand>
        <name>Zn(2+)</name>
        <dbReference type="ChEBI" id="CHEBI:29105"/>
        <label>2</label>
        <note>catalytic</note>
    </ligand>
</feature>
<dbReference type="Gene3D" id="3.40.390.10">
    <property type="entry name" value="Collagenase (Catalytic Domain)"/>
    <property type="match status" value="1"/>
</dbReference>
<evidence type="ECO:0000256" key="1">
    <source>
        <dbReference type="ARBA" id="ARBA00010370"/>
    </source>
</evidence>
<keyword evidence="2" id="KW-0645">Protease</keyword>
<evidence type="ECO:0000256" key="10">
    <source>
        <dbReference type="PIRSR" id="PIRSR001191-2"/>
    </source>
</evidence>
<feature type="binding site" evidence="11">
    <location>
        <position position="223"/>
    </location>
    <ligand>
        <name>Zn(2+)</name>
        <dbReference type="ChEBI" id="CHEBI:29105"/>
        <label>1</label>
    </ligand>
</feature>
<feature type="domain" description="Peptidase metallopeptidase" evidence="14">
    <location>
        <begin position="131"/>
        <end position="291"/>
    </location>
</feature>
<feature type="binding site" evidence="11">
    <location>
        <position position="225"/>
    </location>
    <ligand>
        <name>Ca(2+)</name>
        <dbReference type="ChEBI" id="CHEBI:29108"/>
        <label>3</label>
    </ligand>
</feature>
<evidence type="ECO:0000256" key="13">
    <source>
        <dbReference type="SAM" id="SignalP"/>
    </source>
</evidence>
<dbReference type="PIRSF" id="PIRSF001191">
    <property type="entry name" value="Peptidase_M10A_matrix"/>
    <property type="match status" value="1"/>
</dbReference>
<feature type="active site" evidence="9">
    <location>
        <position position="247"/>
    </location>
</feature>
<feature type="binding site" evidence="11">
    <location>
        <position position="226"/>
    </location>
    <ligand>
        <name>Ca(2+)</name>
        <dbReference type="ChEBI" id="CHEBI:29108"/>
        <label>1</label>
    </ligand>
</feature>
<dbReference type="GO" id="GO:0030198">
    <property type="term" value="P:extracellular matrix organization"/>
    <property type="evidence" value="ECO:0007669"/>
    <property type="project" value="TreeGrafter"/>
</dbReference>
<reference evidence="15" key="1">
    <citation type="submission" date="2021-10" db="EMBL/GenBank/DDBJ databases">
        <title>Tropical sea cucumber genome reveals ecological adaptation and Cuvierian tubules defense mechanism.</title>
        <authorList>
            <person name="Chen T."/>
        </authorList>
    </citation>
    <scope>NUCLEOTIDE SEQUENCE</scope>
    <source>
        <strain evidence="15">Nanhai2018</strain>
        <tissue evidence="15">Muscle</tissue>
    </source>
</reference>
<dbReference type="CDD" id="cd04278">
    <property type="entry name" value="ZnMc_MMP"/>
    <property type="match status" value="1"/>
</dbReference>
<feature type="binding site" evidence="11">
    <location>
        <position position="323"/>
    </location>
    <ligand>
        <name>Ca(2+)</name>
        <dbReference type="ChEBI" id="CHEBI:29108"/>
        <label>5</label>
    </ligand>
</feature>
<feature type="signal peptide" evidence="13">
    <location>
        <begin position="1"/>
        <end position="23"/>
    </location>
</feature>